<dbReference type="Gene3D" id="3.30.200.20">
    <property type="entry name" value="Phosphorylase Kinase, domain 1"/>
    <property type="match status" value="1"/>
</dbReference>
<dbReference type="PROSITE" id="PS50011">
    <property type="entry name" value="PROTEIN_KINASE_DOM"/>
    <property type="match status" value="1"/>
</dbReference>
<comment type="catalytic activity">
    <reaction evidence="8">
        <text>L-seryl-[protein] + ATP = O-phospho-L-seryl-[protein] + ADP + H(+)</text>
        <dbReference type="Rhea" id="RHEA:17989"/>
        <dbReference type="Rhea" id="RHEA-COMP:9863"/>
        <dbReference type="Rhea" id="RHEA-COMP:11604"/>
        <dbReference type="ChEBI" id="CHEBI:15378"/>
        <dbReference type="ChEBI" id="CHEBI:29999"/>
        <dbReference type="ChEBI" id="CHEBI:30616"/>
        <dbReference type="ChEBI" id="CHEBI:83421"/>
        <dbReference type="ChEBI" id="CHEBI:456216"/>
        <dbReference type="EC" id="2.7.11.1"/>
    </reaction>
</comment>
<evidence type="ECO:0000256" key="4">
    <source>
        <dbReference type="ARBA" id="ARBA00022741"/>
    </source>
</evidence>
<dbReference type="GO" id="GO:0005737">
    <property type="term" value="C:cytoplasm"/>
    <property type="evidence" value="ECO:0007669"/>
    <property type="project" value="TreeGrafter"/>
</dbReference>
<comment type="catalytic activity">
    <reaction evidence="7">
        <text>L-threonyl-[protein] + ATP = O-phospho-L-threonyl-[protein] + ADP + H(+)</text>
        <dbReference type="Rhea" id="RHEA:46608"/>
        <dbReference type="Rhea" id="RHEA-COMP:11060"/>
        <dbReference type="Rhea" id="RHEA-COMP:11605"/>
        <dbReference type="ChEBI" id="CHEBI:15378"/>
        <dbReference type="ChEBI" id="CHEBI:30013"/>
        <dbReference type="ChEBI" id="CHEBI:30616"/>
        <dbReference type="ChEBI" id="CHEBI:61977"/>
        <dbReference type="ChEBI" id="CHEBI:456216"/>
        <dbReference type="EC" id="2.7.11.1"/>
    </reaction>
</comment>
<dbReference type="InterPro" id="IPR053235">
    <property type="entry name" value="Ser_Thr_kinase"/>
</dbReference>
<name>A0A6C0C6N1_9ZZZZ</name>
<dbReference type="GO" id="GO:0004674">
    <property type="term" value="F:protein serine/threonine kinase activity"/>
    <property type="evidence" value="ECO:0007669"/>
    <property type="project" value="UniProtKB-KW"/>
</dbReference>
<dbReference type="PANTHER" id="PTHR24361:SF433">
    <property type="entry name" value="PROTEIN KINASE DOMAIN-CONTAINING PROTEIN"/>
    <property type="match status" value="1"/>
</dbReference>
<dbReference type="PANTHER" id="PTHR24361">
    <property type="entry name" value="MITOGEN-ACTIVATED KINASE KINASE KINASE"/>
    <property type="match status" value="1"/>
</dbReference>
<dbReference type="PROSITE" id="PS00108">
    <property type="entry name" value="PROTEIN_KINASE_ST"/>
    <property type="match status" value="1"/>
</dbReference>
<evidence type="ECO:0000256" key="1">
    <source>
        <dbReference type="ARBA" id="ARBA00012513"/>
    </source>
</evidence>
<dbReference type="EC" id="2.7.11.1" evidence="1"/>
<dbReference type="SUPFAM" id="SSF56112">
    <property type="entry name" value="Protein kinase-like (PK-like)"/>
    <property type="match status" value="1"/>
</dbReference>
<proteinExistence type="predicted"/>
<protein>
    <recommendedName>
        <fullName evidence="1">non-specific serine/threonine protein kinase</fullName>
        <ecNumber evidence="1">2.7.11.1</ecNumber>
    </recommendedName>
</protein>
<evidence type="ECO:0000256" key="2">
    <source>
        <dbReference type="ARBA" id="ARBA00022527"/>
    </source>
</evidence>
<keyword evidence="5" id="KW-0418">Kinase</keyword>
<keyword evidence="6" id="KW-0067">ATP-binding</keyword>
<evidence type="ECO:0000256" key="3">
    <source>
        <dbReference type="ARBA" id="ARBA00022679"/>
    </source>
</evidence>
<organism evidence="10">
    <name type="scientific">viral metagenome</name>
    <dbReference type="NCBI Taxonomy" id="1070528"/>
    <lineage>
        <taxon>unclassified sequences</taxon>
        <taxon>metagenomes</taxon>
        <taxon>organismal metagenomes</taxon>
    </lineage>
</organism>
<dbReference type="Gene3D" id="1.10.510.10">
    <property type="entry name" value="Transferase(Phosphotransferase) domain 1"/>
    <property type="match status" value="1"/>
</dbReference>
<evidence type="ECO:0000256" key="5">
    <source>
        <dbReference type="ARBA" id="ARBA00022777"/>
    </source>
</evidence>
<accession>A0A6C0C6N1</accession>
<evidence type="ECO:0000313" key="10">
    <source>
        <dbReference type="EMBL" id="QHS99761.1"/>
    </source>
</evidence>
<dbReference type="AlphaFoldDB" id="A0A6C0C6N1"/>
<keyword evidence="4" id="KW-0547">Nucleotide-binding</keyword>
<reference evidence="10" key="1">
    <citation type="journal article" date="2020" name="Nature">
        <title>Giant virus diversity and host interactions through global metagenomics.</title>
        <authorList>
            <person name="Schulz F."/>
            <person name="Roux S."/>
            <person name="Paez-Espino D."/>
            <person name="Jungbluth S."/>
            <person name="Walsh D.A."/>
            <person name="Denef V.J."/>
            <person name="McMahon K.D."/>
            <person name="Konstantinidis K.T."/>
            <person name="Eloe-Fadrosh E.A."/>
            <person name="Kyrpides N.C."/>
            <person name="Woyke T."/>
        </authorList>
    </citation>
    <scope>NUCLEOTIDE SEQUENCE</scope>
    <source>
        <strain evidence="10">GVMAG-M-3300020187-37</strain>
    </source>
</reference>
<evidence type="ECO:0000256" key="8">
    <source>
        <dbReference type="ARBA" id="ARBA00048679"/>
    </source>
</evidence>
<keyword evidence="3" id="KW-0808">Transferase</keyword>
<dbReference type="SMART" id="SM00220">
    <property type="entry name" value="S_TKc"/>
    <property type="match status" value="1"/>
</dbReference>
<dbReference type="EMBL" id="MN739347">
    <property type="protein sequence ID" value="QHS99761.1"/>
    <property type="molecule type" value="Genomic_DNA"/>
</dbReference>
<dbReference type="InterPro" id="IPR011009">
    <property type="entry name" value="Kinase-like_dom_sf"/>
</dbReference>
<evidence type="ECO:0000259" key="9">
    <source>
        <dbReference type="PROSITE" id="PS50011"/>
    </source>
</evidence>
<dbReference type="InterPro" id="IPR008271">
    <property type="entry name" value="Ser/Thr_kinase_AS"/>
</dbReference>
<evidence type="ECO:0000256" key="6">
    <source>
        <dbReference type="ARBA" id="ARBA00022840"/>
    </source>
</evidence>
<dbReference type="GO" id="GO:0005524">
    <property type="term" value="F:ATP binding"/>
    <property type="evidence" value="ECO:0007669"/>
    <property type="project" value="UniProtKB-KW"/>
</dbReference>
<evidence type="ECO:0000256" key="7">
    <source>
        <dbReference type="ARBA" id="ARBA00047899"/>
    </source>
</evidence>
<keyword evidence="2" id="KW-0723">Serine/threonine-protein kinase</keyword>
<dbReference type="InterPro" id="IPR000719">
    <property type="entry name" value="Prot_kinase_dom"/>
</dbReference>
<dbReference type="Pfam" id="PF00069">
    <property type="entry name" value="Pkinase"/>
    <property type="match status" value="1"/>
</dbReference>
<sequence length="310" mass="36418">MDYWPNGLEYINEYKYFDIDNILIGDILDKGNIPVYKGKLNGKDIAIKEYTVDDEEYLYLDDSIITELRIGLKADSKRLLKVYGYSHSKDKMKYYLLMEYINKGSIFNYINDYFVNIIYKGQDTDKKSVSNYNLISGKSVWNYTMSEKQKYSIAISIIKSIISMYRNNIIHGDLKSANLVVHKEDNNIYVKVIDYGTCYHVDDRDKNVDLDRVIGTSGFYAPEQEDNILNHKSDIYSIGVTIIEVWTGTVFMKHSDKFNEARNEVLKSLRIIKNNNKELEKILRKSIDLNYKKRPNIYQLYDMFIELDVK</sequence>
<feature type="domain" description="Protein kinase" evidence="9">
    <location>
        <begin position="22"/>
        <end position="305"/>
    </location>
</feature>